<dbReference type="Proteomes" id="UP000800200">
    <property type="component" value="Unassembled WGS sequence"/>
</dbReference>
<dbReference type="EMBL" id="ML994615">
    <property type="protein sequence ID" value="KAF2192321.1"/>
    <property type="molecule type" value="Genomic_DNA"/>
</dbReference>
<keyword evidence="2" id="KW-1185">Reference proteome</keyword>
<evidence type="ECO:0000313" key="1">
    <source>
        <dbReference type="EMBL" id="KAF2192321.1"/>
    </source>
</evidence>
<sequence>MHYGSRDWNSLHLFEEYFTHYLDYASQVLISVKGGYDLLIKKLHLSRNSLERCDRQMLRITKGKKYIDIFQPARPAPKIDVTDVMVSRCYMVDSAILAEVNATIRVAHEVRPLKAVEVEFLLLLLALQRMGF</sequence>
<dbReference type="AlphaFoldDB" id="A0A6A6EM04"/>
<dbReference type="OrthoDB" id="37537at2759"/>
<protein>
    <submittedName>
        <fullName evidence="1">Uncharacterized protein</fullName>
    </submittedName>
</protein>
<reference evidence="1" key="1">
    <citation type="journal article" date="2020" name="Stud. Mycol.">
        <title>101 Dothideomycetes genomes: a test case for predicting lifestyles and emergence of pathogens.</title>
        <authorList>
            <person name="Haridas S."/>
            <person name="Albert R."/>
            <person name="Binder M."/>
            <person name="Bloem J."/>
            <person name="Labutti K."/>
            <person name="Salamov A."/>
            <person name="Andreopoulos B."/>
            <person name="Baker S."/>
            <person name="Barry K."/>
            <person name="Bills G."/>
            <person name="Bluhm B."/>
            <person name="Cannon C."/>
            <person name="Castanera R."/>
            <person name="Culley D."/>
            <person name="Daum C."/>
            <person name="Ezra D."/>
            <person name="Gonzalez J."/>
            <person name="Henrissat B."/>
            <person name="Kuo A."/>
            <person name="Liang C."/>
            <person name="Lipzen A."/>
            <person name="Lutzoni F."/>
            <person name="Magnuson J."/>
            <person name="Mondo S."/>
            <person name="Nolan M."/>
            <person name="Ohm R."/>
            <person name="Pangilinan J."/>
            <person name="Park H.-J."/>
            <person name="Ramirez L."/>
            <person name="Alfaro M."/>
            <person name="Sun H."/>
            <person name="Tritt A."/>
            <person name="Yoshinaga Y."/>
            <person name="Zwiers L.-H."/>
            <person name="Turgeon B."/>
            <person name="Goodwin S."/>
            <person name="Spatafora J."/>
            <person name="Crous P."/>
            <person name="Grigoriev I."/>
        </authorList>
    </citation>
    <scope>NUCLEOTIDE SEQUENCE</scope>
    <source>
        <strain evidence="1">CBS 207.26</strain>
    </source>
</reference>
<evidence type="ECO:0000313" key="2">
    <source>
        <dbReference type="Proteomes" id="UP000800200"/>
    </source>
</evidence>
<proteinExistence type="predicted"/>
<accession>A0A6A6EM04</accession>
<gene>
    <name evidence="1" type="ORF">K469DRAFT_800077</name>
</gene>
<name>A0A6A6EM04_9PEZI</name>
<organism evidence="1 2">
    <name type="scientific">Zopfia rhizophila CBS 207.26</name>
    <dbReference type="NCBI Taxonomy" id="1314779"/>
    <lineage>
        <taxon>Eukaryota</taxon>
        <taxon>Fungi</taxon>
        <taxon>Dikarya</taxon>
        <taxon>Ascomycota</taxon>
        <taxon>Pezizomycotina</taxon>
        <taxon>Dothideomycetes</taxon>
        <taxon>Dothideomycetes incertae sedis</taxon>
        <taxon>Zopfiaceae</taxon>
        <taxon>Zopfia</taxon>
    </lineage>
</organism>